<evidence type="ECO:0000313" key="1">
    <source>
        <dbReference type="EMBL" id="CAD8174441.1"/>
    </source>
</evidence>
<dbReference type="Proteomes" id="UP000683925">
    <property type="component" value="Unassembled WGS sequence"/>
</dbReference>
<dbReference type="AlphaFoldDB" id="A0A8S1VCV8"/>
<protein>
    <submittedName>
        <fullName evidence="1">Uncharacterized protein</fullName>
    </submittedName>
</protein>
<gene>
    <name evidence="1" type="ORF">POCTA_138.1.T0630302</name>
</gene>
<comment type="caution">
    <text evidence="1">The sequence shown here is derived from an EMBL/GenBank/DDBJ whole genome shotgun (WGS) entry which is preliminary data.</text>
</comment>
<proteinExistence type="predicted"/>
<keyword evidence="2" id="KW-1185">Reference proteome</keyword>
<name>A0A8S1VCV8_PAROT</name>
<accession>A0A8S1VCV8</accession>
<reference evidence="1" key="1">
    <citation type="submission" date="2021-01" db="EMBL/GenBank/DDBJ databases">
        <authorList>
            <consortium name="Genoscope - CEA"/>
            <person name="William W."/>
        </authorList>
    </citation>
    <scope>NUCLEOTIDE SEQUENCE</scope>
</reference>
<organism evidence="1 2">
    <name type="scientific">Paramecium octaurelia</name>
    <dbReference type="NCBI Taxonomy" id="43137"/>
    <lineage>
        <taxon>Eukaryota</taxon>
        <taxon>Sar</taxon>
        <taxon>Alveolata</taxon>
        <taxon>Ciliophora</taxon>
        <taxon>Intramacronucleata</taxon>
        <taxon>Oligohymenophorea</taxon>
        <taxon>Peniculida</taxon>
        <taxon>Parameciidae</taxon>
        <taxon>Paramecium</taxon>
    </lineage>
</organism>
<evidence type="ECO:0000313" key="2">
    <source>
        <dbReference type="Proteomes" id="UP000683925"/>
    </source>
</evidence>
<dbReference type="EMBL" id="CAJJDP010000062">
    <property type="protein sequence ID" value="CAD8174441.1"/>
    <property type="molecule type" value="Genomic_DNA"/>
</dbReference>
<sequence>MMTEGEKVNVKIYKIVLQSLYCLMRIQQKQRGQSVNAYMRWKEDLIGLIWTIEDIIKMIFLLFQ</sequence>